<dbReference type="InterPro" id="IPR000873">
    <property type="entry name" value="AMP-dep_synth/lig_dom"/>
</dbReference>
<evidence type="ECO:0000313" key="8">
    <source>
        <dbReference type="EMBL" id="MDD7968162.1"/>
    </source>
</evidence>
<evidence type="ECO:0000256" key="5">
    <source>
        <dbReference type="ARBA" id="ARBA00032875"/>
    </source>
</evidence>
<dbReference type="Proteomes" id="UP001300763">
    <property type="component" value="Unassembled WGS sequence"/>
</dbReference>
<comment type="similarity">
    <text evidence="1">Belongs to the ATP-dependent AMP-binding enzyme family.</text>
</comment>
<dbReference type="Gene3D" id="3.40.50.12780">
    <property type="entry name" value="N-terminal domain of ligase-like"/>
    <property type="match status" value="1"/>
</dbReference>
<dbReference type="PANTHER" id="PTHR43272">
    <property type="entry name" value="LONG-CHAIN-FATTY-ACID--COA LIGASE"/>
    <property type="match status" value="1"/>
</dbReference>
<evidence type="ECO:0000256" key="6">
    <source>
        <dbReference type="SAM" id="MobiDB-lite"/>
    </source>
</evidence>
<protein>
    <recommendedName>
        <fullName evidence="5">Acyl-CoA synthetase</fullName>
    </recommendedName>
</protein>
<dbReference type="Pfam" id="PF00501">
    <property type="entry name" value="AMP-binding"/>
    <property type="match status" value="1"/>
</dbReference>
<feature type="region of interest" description="Disordered" evidence="6">
    <location>
        <begin position="1"/>
        <end position="23"/>
    </location>
</feature>
<feature type="domain" description="AMP-dependent synthetase/ligase" evidence="7">
    <location>
        <begin position="26"/>
        <end position="428"/>
    </location>
</feature>
<dbReference type="PROSITE" id="PS00455">
    <property type="entry name" value="AMP_BINDING"/>
    <property type="match status" value="1"/>
</dbReference>
<evidence type="ECO:0000259" key="7">
    <source>
        <dbReference type="Pfam" id="PF00501"/>
    </source>
</evidence>
<dbReference type="InterPro" id="IPR042099">
    <property type="entry name" value="ANL_N_sf"/>
</dbReference>
<evidence type="ECO:0000256" key="3">
    <source>
        <dbReference type="ARBA" id="ARBA00022832"/>
    </source>
</evidence>
<name>A0ABT5T1P5_9PSEU</name>
<keyword evidence="2" id="KW-0436">Ligase</keyword>
<dbReference type="PANTHER" id="PTHR43272:SF32">
    <property type="entry name" value="AMP-DEPENDENT SYNTHETASE_LIGASE DOMAIN-CONTAINING PROTEIN"/>
    <property type="match status" value="1"/>
</dbReference>
<dbReference type="CDD" id="cd05907">
    <property type="entry name" value="VL_LC_FACS_like"/>
    <property type="match status" value="1"/>
</dbReference>
<evidence type="ECO:0000256" key="1">
    <source>
        <dbReference type="ARBA" id="ARBA00006432"/>
    </source>
</evidence>
<keyword evidence="4" id="KW-0443">Lipid metabolism</keyword>
<keyword evidence="9" id="KW-1185">Reference proteome</keyword>
<keyword evidence="3" id="KW-0276">Fatty acid metabolism</keyword>
<dbReference type="InterPro" id="IPR020845">
    <property type="entry name" value="AMP-binding_CS"/>
</dbReference>
<organism evidence="8 9">
    <name type="scientific">Actinomycetospora lemnae</name>
    <dbReference type="NCBI Taxonomy" id="3019891"/>
    <lineage>
        <taxon>Bacteria</taxon>
        <taxon>Bacillati</taxon>
        <taxon>Actinomycetota</taxon>
        <taxon>Actinomycetes</taxon>
        <taxon>Pseudonocardiales</taxon>
        <taxon>Pseudonocardiaceae</taxon>
        <taxon>Actinomycetospora</taxon>
    </lineage>
</organism>
<dbReference type="Pfam" id="PF23562">
    <property type="entry name" value="AMP-binding_C_3"/>
    <property type="match status" value="1"/>
</dbReference>
<evidence type="ECO:0000313" key="9">
    <source>
        <dbReference type="Proteomes" id="UP001300763"/>
    </source>
</evidence>
<proteinExistence type="inferred from homology"/>
<dbReference type="EMBL" id="JAQZAO010000011">
    <property type="protein sequence ID" value="MDD7968162.1"/>
    <property type="molecule type" value="Genomic_DNA"/>
</dbReference>
<dbReference type="RefSeq" id="WP_274202695.1">
    <property type="nucleotide sequence ID" value="NZ_JAQZAO010000011.1"/>
</dbReference>
<evidence type="ECO:0000256" key="4">
    <source>
        <dbReference type="ARBA" id="ARBA00023098"/>
    </source>
</evidence>
<sequence length="600" mass="64248">MQQYTEPATAKVADDDNLTTAPWGNAEAHGSDVAYRRLVGDAWQDVTFAGFRDEVAAVAKGFLAAGLQPGDRVGLISQTRYEWTLIDYALWAAGAVTLPIYETSSADQVEWCLSDSGARGVVVESDEHRAIVEGLREKLPDLGHVWQIDGSGGAVGAVDALREAGAGVDDATLEQRRTSVHADDLATLIYTSGTTGRPKGCEITHRNLLFEVRAVADTFSDLMQPGNSTLLFLPLAHIFARVIQCAAMEYRYVIGHFADTKKLTTELPRFQPDFLLSVPRVFEKVYNGAKAKAHNEGKGRIFDIAEATAVAYSRSLDDGGPGIALRLRHALFDKLVYSKLRAALGGRCTGAVSGGSALGARIGHFFRGVGVPIHEGYGLTETSAAITANPNRAIKVGTVGKPIPGVTIAVADDGEVLAKGDVVFRGYWNNPEATASTIVDGWFHTGDLGSLDDDGYLSITGRKKELIVTAGGKNVAPAVLEDRVRAHRLVSQALVVGDNRPYVGALITLDPEALPGWSSEHGKDASDPASLADDPDIQAEISGAIEEANKAVSRAEAIRQWRILSSDFTEESGELTPTMKLKRNVIAEKRADDIEAVYQG</sequence>
<dbReference type="SUPFAM" id="SSF56801">
    <property type="entry name" value="Acetyl-CoA synthetase-like"/>
    <property type="match status" value="1"/>
</dbReference>
<reference evidence="8 9" key="1">
    <citation type="submission" date="2023-02" db="EMBL/GenBank/DDBJ databases">
        <title>Genome sequencing required for Actinomycetospora new species description.</title>
        <authorList>
            <person name="Saimee Y."/>
            <person name="Duangmal K."/>
        </authorList>
    </citation>
    <scope>NUCLEOTIDE SEQUENCE [LARGE SCALE GENOMIC DNA]</scope>
    <source>
        <strain evidence="8 9">DW7H6</strain>
    </source>
</reference>
<gene>
    <name evidence="8" type="ORF">PGB27_22685</name>
</gene>
<accession>A0ABT5T1P5</accession>
<comment type="caution">
    <text evidence="8">The sequence shown here is derived from an EMBL/GenBank/DDBJ whole genome shotgun (WGS) entry which is preliminary data.</text>
</comment>
<evidence type="ECO:0000256" key="2">
    <source>
        <dbReference type="ARBA" id="ARBA00022598"/>
    </source>
</evidence>